<dbReference type="InterPro" id="IPR044143">
    <property type="entry name" value="GlgB_N_E_set_prok"/>
</dbReference>
<dbReference type="GO" id="GO:0005978">
    <property type="term" value="P:glycogen biosynthetic process"/>
    <property type="evidence" value="ECO:0007669"/>
    <property type="project" value="UniProtKB-UniRule"/>
</dbReference>
<evidence type="ECO:0000256" key="1">
    <source>
        <dbReference type="ARBA" id="ARBA00000826"/>
    </source>
</evidence>
<comment type="subunit">
    <text evidence="10">Monomer.</text>
</comment>
<dbReference type="GO" id="GO:0043169">
    <property type="term" value="F:cation binding"/>
    <property type="evidence" value="ECO:0007669"/>
    <property type="project" value="InterPro"/>
</dbReference>
<dbReference type="InterPro" id="IPR017853">
    <property type="entry name" value="GH"/>
</dbReference>
<keyword evidence="14" id="KW-1185">Reference proteome</keyword>
<evidence type="ECO:0000256" key="6">
    <source>
        <dbReference type="ARBA" id="ARBA00022676"/>
    </source>
</evidence>
<gene>
    <name evidence="10 13" type="primary">glgB</name>
    <name evidence="13" type="ORF">CLOACE_07460</name>
</gene>
<name>A0A1E8F0C9_9CLOT</name>
<dbReference type="OrthoDB" id="9800174at2"/>
<keyword evidence="5 10" id="KW-0321">Glycogen metabolism</keyword>
<dbReference type="CDD" id="cd02855">
    <property type="entry name" value="E_set_GBE_prok_N"/>
    <property type="match status" value="1"/>
</dbReference>
<dbReference type="UniPathway" id="UPA00164"/>
<dbReference type="InterPro" id="IPR013780">
    <property type="entry name" value="Glyco_hydro_b"/>
</dbReference>
<evidence type="ECO:0000256" key="2">
    <source>
        <dbReference type="ARBA" id="ARBA00002953"/>
    </source>
</evidence>
<evidence type="ECO:0000256" key="9">
    <source>
        <dbReference type="ARBA" id="ARBA00023277"/>
    </source>
</evidence>
<keyword evidence="8 10" id="KW-0320">Glycogen biosynthesis</keyword>
<evidence type="ECO:0000256" key="10">
    <source>
        <dbReference type="HAMAP-Rule" id="MF_00685"/>
    </source>
</evidence>
<dbReference type="CDD" id="cd11322">
    <property type="entry name" value="AmyAc_Glg_BE"/>
    <property type="match status" value="1"/>
</dbReference>
<comment type="caution">
    <text evidence="13">The sequence shown here is derived from an EMBL/GenBank/DDBJ whole genome shotgun (WGS) entry which is preliminary data.</text>
</comment>
<dbReference type="Pfam" id="PF00128">
    <property type="entry name" value="Alpha-amylase"/>
    <property type="match status" value="1"/>
</dbReference>
<evidence type="ECO:0000313" key="13">
    <source>
        <dbReference type="EMBL" id="OFI06763.1"/>
    </source>
</evidence>
<dbReference type="STRING" id="1121290.CLAOCE_07460"/>
<comment type="similarity">
    <text evidence="4 10">Belongs to the glycosyl hydrolase 13 family. GlgB subfamily.</text>
</comment>
<dbReference type="NCBIfam" id="NF003811">
    <property type="entry name" value="PRK05402.1"/>
    <property type="match status" value="1"/>
</dbReference>
<reference evidence="13 14" key="1">
    <citation type="submission" date="2016-06" db="EMBL/GenBank/DDBJ databases">
        <title>Genome sequence of Clostridium acetireducens DSM 10703.</title>
        <authorList>
            <person name="Poehlein A."/>
            <person name="Fluechter S."/>
            <person name="Duerre P."/>
            <person name="Daniel R."/>
        </authorList>
    </citation>
    <scope>NUCLEOTIDE SEQUENCE [LARGE SCALE GENOMIC DNA]</scope>
    <source>
        <strain evidence="13 14">DSM 10703</strain>
    </source>
</reference>
<dbReference type="InterPro" id="IPR004193">
    <property type="entry name" value="Glyco_hydro_13_N"/>
</dbReference>
<dbReference type="GO" id="GO:0005829">
    <property type="term" value="C:cytosol"/>
    <property type="evidence" value="ECO:0007669"/>
    <property type="project" value="TreeGrafter"/>
</dbReference>
<dbReference type="EC" id="2.4.1.18" evidence="10"/>
<organism evidence="13 14">
    <name type="scientific">Clostridium acetireducens DSM 10703</name>
    <dbReference type="NCBI Taxonomy" id="1121290"/>
    <lineage>
        <taxon>Bacteria</taxon>
        <taxon>Bacillati</taxon>
        <taxon>Bacillota</taxon>
        <taxon>Clostridia</taxon>
        <taxon>Eubacteriales</taxon>
        <taxon>Clostridiaceae</taxon>
        <taxon>Clostridium</taxon>
    </lineage>
</organism>
<dbReference type="FunFam" id="2.60.40.10:FF:000169">
    <property type="entry name" value="1,4-alpha-glucan branching enzyme GlgB"/>
    <property type="match status" value="1"/>
</dbReference>
<dbReference type="PANTHER" id="PTHR43651">
    <property type="entry name" value="1,4-ALPHA-GLUCAN-BRANCHING ENZYME"/>
    <property type="match status" value="1"/>
</dbReference>
<sequence>MVIKIEDISAPNLIKFNNGQHYKSYNLLGAHITEENGIKGARFSLWAPNAKEVSVVGDFNNWQSENHIMENKKKYGIWSLFIPNIKKGDRYKYKIITKNNNEIFKADPYAFYSELRPGTNSIVFPLNNYAWKDYNWQNKKIYYNPYNSPMLIYEVHLGSFKKIKKGVNYRNLAKELIDYVLELGYTHIEILPVAEHPLDESWGYQITGYYSVTSRYGTPEDFMYFIDYCHEKGIGVILDWVPAHFCKDSHGLSKFDGSCLYENSNSLKSENPHWGTLNFDFTKNQVWSFLISNAYFWFHVYHLDGLRVDAVASMLYLDYGKSEHQWIPNIYGGKENLEAVAFMKKLNEVIFKSFPGALMIAEESTAWPMVTRPTYIGGLGYNFKWNMGWMNDTLKYMEIDTIHRKWHHSKITFSFSYAFSENYILPLSHDEVVHGKKSLINKISGNYYEKFANLRAFYGYMIGHPGKKLLFMGGEFGQFIEWRDKEELDWFLLKYDAHRKLQHYVKKLNYFYLNEKTLWEKDCEVECLDFIDGNDYTNSVITFMRKGKEKLDFIIVICNFTPVIRENYRIGVPFKGIYKEVFNSDLCEFGGKGNKNNENINSEEIKWHNKTYSVQLILPPLSTIFIKFKSFFKEEEYENRINNLNYRIKGNKNIKDLGGNVNEA</sequence>
<dbReference type="NCBIfam" id="NF008967">
    <property type="entry name" value="PRK12313.1"/>
    <property type="match status" value="1"/>
</dbReference>
<dbReference type="AlphaFoldDB" id="A0A1E8F0C9"/>
<evidence type="ECO:0000256" key="4">
    <source>
        <dbReference type="ARBA" id="ARBA00009000"/>
    </source>
</evidence>
<evidence type="ECO:0000256" key="3">
    <source>
        <dbReference type="ARBA" id="ARBA00004964"/>
    </source>
</evidence>
<feature type="active site" description="Nucleophile" evidence="10 11">
    <location>
        <position position="309"/>
    </location>
</feature>
<dbReference type="InterPro" id="IPR006048">
    <property type="entry name" value="A-amylase/branching_C"/>
</dbReference>
<dbReference type="NCBIfam" id="TIGR01515">
    <property type="entry name" value="branching_enzym"/>
    <property type="match status" value="1"/>
</dbReference>
<comment type="catalytic activity">
    <reaction evidence="1 10">
        <text>Transfers a segment of a (1-&gt;4)-alpha-D-glucan chain to a primary hydroxy group in a similar glucan chain.</text>
        <dbReference type="EC" id="2.4.1.18"/>
    </reaction>
</comment>
<dbReference type="FunFam" id="3.20.20.80:FF:000003">
    <property type="entry name" value="1,4-alpha-glucan branching enzyme GlgB"/>
    <property type="match status" value="1"/>
</dbReference>
<dbReference type="GO" id="GO:0003844">
    <property type="term" value="F:1,4-alpha-glucan branching enzyme activity"/>
    <property type="evidence" value="ECO:0007669"/>
    <property type="project" value="UniProtKB-UniRule"/>
</dbReference>
<keyword evidence="9 10" id="KW-0119">Carbohydrate metabolism</keyword>
<evidence type="ECO:0000256" key="8">
    <source>
        <dbReference type="ARBA" id="ARBA00023056"/>
    </source>
</evidence>
<dbReference type="RefSeq" id="WP_070109702.1">
    <property type="nucleotide sequence ID" value="NZ_LZFO01000008.1"/>
</dbReference>
<dbReference type="Proteomes" id="UP000175744">
    <property type="component" value="Unassembled WGS sequence"/>
</dbReference>
<dbReference type="Gene3D" id="2.60.40.1180">
    <property type="entry name" value="Golgi alpha-mannosidase II"/>
    <property type="match status" value="1"/>
</dbReference>
<keyword evidence="6 10" id="KW-0328">Glycosyltransferase</keyword>
<dbReference type="Pfam" id="PF02922">
    <property type="entry name" value="CBM_48"/>
    <property type="match status" value="1"/>
</dbReference>
<dbReference type="Gene3D" id="2.60.40.10">
    <property type="entry name" value="Immunoglobulins"/>
    <property type="match status" value="1"/>
</dbReference>
<comment type="pathway">
    <text evidence="3 10">Glycan biosynthesis; glycogen biosynthesis.</text>
</comment>
<dbReference type="GO" id="GO:0004553">
    <property type="term" value="F:hydrolase activity, hydrolyzing O-glycosyl compounds"/>
    <property type="evidence" value="ECO:0007669"/>
    <property type="project" value="InterPro"/>
</dbReference>
<dbReference type="PATRIC" id="fig|1121290.3.peg.755"/>
<dbReference type="InterPro" id="IPR013783">
    <property type="entry name" value="Ig-like_fold"/>
</dbReference>
<evidence type="ECO:0000256" key="5">
    <source>
        <dbReference type="ARBA" id="ARBA00022600"/>
    </source>
</evidence>
<comment type="function">
    <text evidence="2 10">Catalyzes the formation of the alpha-1,6-glucosidic linkages in glycogen by scission of a 1,4-alpha-linked oligosaccharide from growing alpha-1,4-glucan chains and the subsequent attachment of the oligosaccharide to the alpha-1,6 position.</text>
</comment>
<dbReference type="SUPFAM" id="SSF51445">
    <property type="entry name" value="(Trans)glycosidases"/>
    <property type="match status" value="1"/>
</dbReference>
<dbReference type="InterPro" id="IPR006407">
    <property type="entry name" value="GlgB"/>
</dbReference>
<evidence type="ECO:0000259" key="12">
    <source>
        <dbReference type="SMART" id="SM00642"/>
    </source>
</evidence>
<dbReference type="InterPro" id="IPR037439">
    <property type="entry name" value="Branching_enzy"/>
</dbReference>
<dbReference type="InterPro" id="IPR006047">
    <property type="entry name" value="GH13_cat_dom"/>
</dbReference>
<proteinExistence type="inferred from homology"/>
<evidence type="ECO:0000313" key="14">
    <source>
        <dbReference type="Proteomes" id="UP000175744"/>
    </source>
</evidence>
<keyword evidence="7 10" id="KW-0808">Transferase</keyword>
<protein>
    <recommendedName>
        <fullName evidence="10">1,4-alpha-glucan branching enzyme GlgB</fullName>
        <ecNumber evidence="10">2.4.1.18</ecNumber>
    </recommendedName>
    <alternativeName>
        <fullName evidence="10">1,4-alpha-D-glucan:1,4-alpha-D-glucan 6-glucosyl-transferase</fullName>
    </alternativeName>
    <alternativeName>
        <fullName evidence="10">Alpha-(1-&gt;4)-glucan branching enzyme</fullName>
    </alternativeName>
    <alternativeName>
        <fullName evidence="10">Glycogen branching enzyme</fullName>
        <shortName evidence="10">BE</shortName>
    </alternativeName>
</protein>
<dbReference type="PIRSF" id="PIRSF000463">
    <property type="entry name" value="GlgB"/>
    <property type="match status" value="1"/>
</dbReference>
<dbReference type="SUPFAM" id="SSF51011">
    <property type="entry name" value="Glycosyl hydrolase domain"/>
    <property type="match status" value="1"/>
</dbReference>
<feature type="domain" description="Glycosyl hydrolase family 13 catalytic" evidence="12">
    <location>
        <begin position="154"/>
        <end position="499"/>
    </location>
</feature>
<dbReference type="PANTHER" id="PTHR43651:SF3">
    <property type="entry name" value="1,4-ALPHA-GLUCAN-BRANCHING ENZYME"/>
    <property type="match status" value="1"/>
</dbReference>
<evidence type="ECO:0000256" key="7">
    <source>
        <dbReference type="ARBA" id="ARBA00022679"/>
    </source>
</evidence>
<dbReference type="Pfam" id="PF02806">
    <property type="entry name" value="Alpha-amylase_C"/>
    <property type="match status" value="1"/>
</dbReference>
<dbReference type="HAMAP" id="MF_00685">
    <property type="entry name" value="GlgB"/>
    <property type="match status" value="1"/>
</dbReference>
<feature type="active site" description="Proton donor" evidence="10 11">
    <location>
        <position position="362"/>
    </location>
</feature>
<evidence type="ECO:0000256" key="11">
    <source>
        <dbReference type="PIRSR" id="PIRSR000463-1"/>
    </source>
</evidence>
<dbReference type="FunFam" id="2.60.40.1180:FF:000002">
    <property type="entry name" value="1,4-alpha-glucan branching enzyme GlgB"/>
    <property type="match status" value="1"/>
</dbReference>
<dbReference type="EMBL" id="LZFO01000008">
    <property type="protein sequence ID" value="OFI06763.1"/>
    <property type="molecule type" value="Genomic_DNA"/>
</dbReference>
<dbReference type="Gene3D" id="3.20.20.80">
    <property type="entry name" value="Glycosidases"/>
    <property type="match status" value="1"/>
</dbReference>
<accession>A0A1E8F0C9</accession>
<dbReference type="SMART" id="SM00642">
    <property type="entry name" value="Aamy"/>
    <property type="match status" value="1"/>
</dbReference>